<dbReference type="GO" id="GO:0005737">
    <property type="term" value="C:cytoplasm"/>
    <property type="evidence" value="ECO:0007669"/>
    <property type="project" value="TreeGrafter"/>
</dbReference>
<keyword evidence="1" id="KW-0489">Methyltransferase</keyword>
<sequence>MAVLVVLGQHIFEVSVKHSISQGHPHKLKKAKGSGVTKVVDLCAALGSWSQVLSKKLLSGETHRDTKIVAVDLQQMALLPDVIQIQGDITKESTAKEIASHFEGSYADLVVCDGAPDALNITTDVLSIGGTFVAKCIVLNLVAVVIQVLNHSSYVLHIVPTGYILSMDNPLLQVNAFNLSSLPEVNKSVVPFIACGDLSQFDSDMTYPIEEDCCLPPVQAPINPPYKTACTMKHGDIISAINRLSLEDKN</sequence>
<name>A0A1X7U3D7_AMPQE</name>
<dbReference type="PANTHER" id="PTHR10920">
    <property type="entry name" value="RIBOSOMAL RNA METHYLTRANSFERASE"/>
    <property type="match status" value="1"/>
</dbReference>
<accession>A0A1X7U3D7</accession>
<evidence type="ECO:0000256" key="3">
    <source>
        <dbReference type="ARBA" id="ARBA00022691"/>
    </source>
</evidence>
<dbReference type="GO" id="GO:0008175">
    <property type="term" value="F:tRNA methyltransferase activity"/>
    <property type="evidence" value="ECO:0007669"/>
    <property type="project" value="TreeGrafter"/>
</dbReference>
<dbReference type="STRING" id="400682.A0A1X7U3D7"/>
<dbReference type="PANTHER" id="PTHR10920:SF12">
    <property type="entry name" value="TRNA (CYTIDINE(32)_GUANOSINE(34)-2'-O)-METHYLTRANSFERASE-RELATED"/>
    <property type="match status" value="1"/>
</dbReference>
<evidence type="ECO:0000313" key="5">
    <source>
        <dbReference type="EnsemblMetazoa" id="Aqu2.1.22280_001"/>
    </source>
</evidence>
<dbReference type="InterPro" id="IPR002877">
    <property type="entry name" value="RNA_MeTrfase_FtsJ_dom"/>
</dbReference>
<keyword evidence="2" id="KW-0808">Transferase</keyword>
<dbReference type="InterPro" id="IPR050082">
    <property type="entry name" value="RNA_methyltr_RlmE"/>
</dbReference>
<feature type="domain" description="Ribosomal RNA methyltransferase FtsJ" evidence="4">
    <location>
        <begin position="37"/>
        <end position="118"/>
    </location>
</feature>
<dbReference type="Gene3D" id="3.40.50.150">
    <property type="entry name" value="Vaccinia Virus protein VP39"/>
    <property type="match status" value="1"/>
</dbReference>
<dbReference type="GO" id="GO:0002181">
    <property type="term" value="P:cytoplasmic translation"/>
    <property type="evidence" value="ECO:0007669"/>
    <property type="project" value="TreeGrafter"/>
</dbReference>
<dbReference type="GO" id="GO:0030488">
    <property type="term" value="P:tRNA methylation"/>
    <property type="evidence" value="ECO:0007669"/>
    <property type="project" value="TreeGrafter"/>
</dbReference>
<keyword evidence="3" id="KW-0949">S-adenosyl-L-methionine</keyword>
<evidence type="ECO:0000256" key="2">
    <source>
        <dbReference type="ARBA" id="ARBA00022679"/>
    </source>
</evidence>
<reference evidence="5" key="1">
    <citation type="submission" date="2017-05" db="UniProtKB">
        <authorList>
            <consortium name="EnsemblMetazoa"/>
        </authorList>
    </citation>
    <scope>IDENTIFICATION</scope>
</reference>
<dbReference type="Pfam" id="PF01728">
    <property type="entry name" value="FtsJ"/>
    <property type="match status" value="1"/>
</dbReference>
<dbReference type="OrthoDB" id="289250at2759"/>
<protein>
    <recommendedName>
        <fullName evidence="4">Ribosomal RNA methyltransferase FtsJ domain-containing protein</fullName>
    </recommendedName>
</protein>
<dbReference type="EnsemblMetazoa" id="Aqu2.1.22280_001">
    <property type="protein sequence ID" value="Aqu2.1.22280_001"/>
    <property type="gene ID" value="Aqu2.1.22280"/>
</dbReference>
<evidence type="ECO:0000256" key="1">
    <source>
        <dbReference type="ARBA" id="ARBA00022603"/>
    </source>
</evidence>
<dbReference type="SUPFAM" id="SSF53335">
    <property type="entry name" value="S-adenosyl-L-methionine-dependent methyltransferases"/>
    <property type="match status" value="1"/>
</dbReference>
<dbReference type="InterPro" id="IPR029063">
    <property type="entry name" value="SAM-dependent_MTases_sf"/>
</dbReference>
<organism evidence="5">
    <name type="scientific">Amphimedon queenslandica</name>
    <name type="common">Sponge</name>
    <dbReference type="NCBI Taxonomy" id="400682"/>
    <lineage>
        <taxon>Eukaryota</taxon>
        <taxon>Metazoa</taxon>
        <taxon>Porifera</taxon>
        <taxon>Demospongiae</taxon>
        <taxon>Heteroscleromorpha</taxon>
        <taxon>Haplosclerida</taxon>
        <taxon>Niphatidae</taxon>
        <taxon>Amphimedon</taxon>
    </lineage>
</organism>
<proteinExistence type="predicted"/>
<dbReference type="AlphaFoldDB" id="A0A1X7U3D7"/>
<evidence type="ECO:0000259" key="4">
    <source>
        <dbReference type="Pfam" id="PF01728"/>
    </source>
</evidence>
<dbReference type="InParanoid" id="A0A1X7U3D7"/>